<dbReference type="Gene3D" id="1.25.40.10">
    <property type="entry name" value="Tetratricopeptide repeat domain"/>
    <property type="match status" value="1"/>
</dbReference>
<evidence type="ECO:0008006" key="6">
    <source>
        <dbReference type="Google" id="ProtNLM"/>
    </source>
</evidence>
<dbReference type="InterPro" id="IPR056681">
    <property type="entry name" value="DUF7779"/>
</dbReference>
<evidence type="ECO:0000259" key="3">
    <source>
        <dbReference type="Pfam" id="PF25000"/>
    </source>
</evidence>
<dbReference type="PANTHER" id="PTHR35205">
    <property type="entry name" value="NB-ARC AND TPR DOMAIN PROTEIN"/>
    <property type="match status" value="1"/>
</dbReference>
<gene>
    <name evidence="4" type="ORF">EDB81DRAFT_903907</name>
</gene>
<dbReference type="Pfam" id="PF13424">
    <property type="entry name" value="TPR_12"/>
    <property type="match status" value="1"/>
</dbReference>
<feature type="compositionally biased region" description="Pro residues" evidence="1">
    <location>
        <begin position="702"/>
        <end position="711"/>
    </location>
</feature>
<organism evidence="4 5">
    <name type="scientific">Dactylonectria macrodidyma</name>
    <dbReference type="NCBI Taxonomy" id="307937"/>
    <lineage>
        <taxon>Eukaryota</taxon>
        <taxon>Fungi</taxon>
        <taxon>Dikarya</taxon>
        <taxon>Ascomycota</taxon>
        <taxon>Pezizomycotina</taxon>
        <taxon>Sordariomycetes</taxon>
        <taxon>Hypocreomycetidae</taxon>
        <taxon>Hypocreales</taxon>
        <taxon>Nectriaceae</taxon>
        <taxon>Dactylonectria</taxon>
    </lineage>
</organism>
<dbReference type="InterPro" id="IPR056125">
    <property type="entry name" value="DUF7708"/>
</dbReference>
<keyword evidence="5" id="KW-1185">Reference proteome</keyword>
<feature type="domain" description="DUF7779" evidence="3">
    <location>
        <begin position="500"/>
        <end position="591"/>
    </location>
</feature>
<comment type="caution">
    <text evidence="4">The sequence shown here is derived from an EMBL/GenBank/DDBJ whole genome shotgun (WGS) entry which is preliminary data.</text>
</comment>
<feature type="region of interest" description="Disordered" evidence="1">
    <location>
        <begin position="1"/>
        <end position="23"/>
    </location>
</feature>
<sequence length="1027" mass="115977">MLDALDSSNNSGLAGSDDQNSPEPRKCQILWAQALAEKREALLKVSPNRALSIHSYQDLERSTKLIQSKAKRSKIIQALSKLNPFVLRLQSLLKAVSMFVQSDPTYAALVWGGLLVCLECFSKTAKALNDVSELLSDMGRAMPLFEQYMDLYLGNKSLESILLDIYRSYTGALINAIEFLQMKSWWKPIESVLGPIMQNFDTEKECIARSIVDFERQTKLEHHKESFRHNRLVENALPHVSIVPKTPSSLFSVPCPRNSRFVGQDRELIFLFESVGGSMESQRSCVIHGIGGIGKTHLALEFCHRYRDKFQFIFWVDAQNEATISGSYVKIAESLCLHDEKQAPGPRVVDLARQWLCENSGWLLIFDNAECNALIRNRFWPPCQHGAIILTSQTTDLRFETDYSLPLEPLADDDGSKLLLQHLPNHRSDSDLELARQLSKEVDKLPLLLVGLGGFISESYADLGHVLDLLRTSPQAPSLVFSDEAAHPYSRPIEPVFQLSIDQLAPASRQAIDVMAMLSPDHIPERLLLIEPAEHVSRRLSKEAQSMWFIKEVRRTLCSRHLINVRRSESSPQCIYSIHRSVQRSVMSMLVEDPQKLQIAFDRAVNVVYSNLPRPSAIMVPHLTEFELFAKYMPHVLSIRSRYVQFSENIVPTQEFAEMLCSLAAYLYELGLSTSCLEVAETGEKVCRELSEQRMRLTSGLPTPPSSPPPEYKSQAPHSDDTLSPTTLAANLAAYGAGVIWITGGIVNRQKGHEMTKRVLKRRQEQMVQSINEPRHVEDENLLANGFNDWALQLINEGRYKEAKPFSERSLEIKYRLLGGKTNQFQFFISKILLAFVLLSEGRSRDAPLMALDAISHIQREKGLDSPFTLNYMCYVADVWAAVGNYSKALPLYESSVAARAQLFGQTNQGTLNSRFAVALCLYHLGEYAQASNHVNQCLRQRGAGNWGEEHVLRARFLQALIMQHLNDVKKSWNIEEMETISQRNALLAEHGKGKWARPNGHSEFAYFDYLVNIHAGRTSFLELGDS</sequence>
<feature type="region of interest" description="Disordered" evidence="1">
    <location>
        <begin position="694"/>
        <end position="723"/>
    </location>
</feature>
<dbReference type="EMBL" id="JAGMUV010000015">
    <property type="protein sequence ID" value="KAH7133735.1"/>
    <property type="molecule type" value="Genomic_DNA"/>
</dbReference>
<dbReference type="Proteomes" id="UP000738349">
    <property type="component" value="Unassembled WGS sequence"/>
</dbReference>
<dbReference type="PANTHER" id="PTHR35205:SF1">
    <property type="entry name" value="ZU5 DOMAIN-CONTAINING PROTEIN"/>
    <property type="match status" value="1"/>
</dbReference>
<dbReference type="InterPro" id="IPR027417">
    <property type="entry name" value="P-loop_NTPase"/>
</dbReference>
<feature type="compositionally biased region" description="Polar residues" evidence="1">
    <location>
        <begin position="1"/>
        <end position="22"/>
    </location>
</feature>
<dbReference type="AlphaFoldDB" id="A0A9P9E9A3"/>
<dbReference type="OrthoDB" id="6161812at2759"/>
<name>A0A9P9E9A3_9HYPO</name>
<dbReference type="Pfam" id="PF24809">
    <property type="entry name" value="DUF7708"/>
    <property type="match status" value="1"/>
</dbReference>
<accession>A0A9P9E9A3</accession>
<evidence type="ECO:0000313" key="4">
    <source>
        <dbReference type="EMBL" id="KAH7133735.1"/>
    </source>
</evidence>
<dbReference type="SUPFAM" id="SSF52540">
    <property type="entry name" value="P-loop containing nucleoside triphosphate hydrolases"/>
    <property type="match status" value="1"/>
</dbReference>
<dbReference type="GO" id="GO:0043531">
    <property type="term" value="F:ADP binding"/>
    <property type="evidence" value="ECO:0007669"/>
    <property type="project" value="InterPro"/>
</dbReference>
<reference evidence="4" key="1">
    <citation type="journal article" date="2021" name="Nat. Commun.">
        <title>Genetic determinants of endophytism in the Arabidopsis root mycobiome.</title>
        <authorList>
            <person name="Mesny F."/>
            <person name="Miyauchi S."/>
            <person name="Thiergart T."/>
            <person name="Pickel B."/>
            <person name="Atanasova L."/>
            <person name="Karlsson M."/>
            <person name="Huettel B."/>
            <person name="Barry K.W."/>
            <person name="Haridas S."/>
            <person name="Chen C."/>
            <person name="Bauer D."/>
            <person name="Andreopoulos W."/>
            <person name="Pangilinan J."/>
            <person name="LaButti K."/>
            <person name="Riley R."/>
            <person name="Lipzen A."/>
            <person name="Clum A."/>
            <person name="Drula E."/>
            <person name="Henrissat B."/>
            <person name="Kohler A."/>
            <person name="Grigoriev I.V."/>
            <person name="Martin F.M."/>
            <person name="Hacquard S."/>
        </authorList>
    </citation>
    <scope>NUCLEOTIDE SEQUENCE</scope>
    <source>
        <strain evidence="4">MPI-CAGE-AT-0147</strain>
    </source>
</reference>
<proteinExistence type="predicted"/>
<evidence type="ECO:0000313" key="5">
    <source>
        <dbReference type="Proteomes" id="UP000738349"/>
    </source>
</evidence>
<evidence type="ECO:0000259" key="2">
    <source>
        <dbReference type="Pfam" id="PF24809"/>
    </source>
</evidence>
<feature type="domain" description="DUF7708" evidence="2">
    <location>
        <begin position="84"/>
        <end position="225"/>
    </location>
</feature>
<evidence type="ECO:0000256" key="1">
    <source>
        <dbReference type="SAM" id="MobiDB-lite"/>
    </source>
</evidence>
<dbReference type="Pfam" id="PF25000">
    <property type="entry name" value="DUF7779"/>
    <property type="match status" value="1"/>
</dbReference>
<dbReference type="SUPFAM" id="SSF48452">
    <property type="entry name" value="TPR-like"/>
    <property type="match status" value="1"/>
</dbReference>
<dbReference type="Gene3D" id="3.40.50.300">
    <property type="entry name" value="P-loop containing nucleotide triphosphate hydrolases"/>
    <property type="match status" value="1"/>
</dbReference>
<dbReference type="InterPro" id="IPR011990">
    <property type="entry name" value="TPR-like_helical_dom_sf"/>
</dbReference>
<protein>
    <recommendedName>
        <fullName evidence="6">NB-ARC domain-containing protein</fullName>
    </recommendedName>
</protein>